<dbReference type="EMBL" id="CAJOBF010033647">
    <property type="protein sequence ID" value="CAF4427154.1"/>
    <property type="molecule type" value="Genomic_DNA"/>
</dbReference>
<reference evidence="1" key="1">
    <citation type="submission" date="2021-02" db="EMBL/GenBank/DDBJ databases">
        <authorList>
            <person name="Nowell W R."/>
        </authorList>
    </citation>
    <scope>NUCLEOTIDE SEQUENCE</scope>
</reference>
<evidence type="ECO:0000313" key="1">
    <source>
        <dbReference type="EMBL" id="CAF4427154.1"/>
    </source>
</evidence>
<comment type="caution">
    <text evidence="1">The sequence shown here is derived from an EMBL/GenBank/DDBJ whole genome shotgun (WGS) entry which is preliminary data.</text>
</comment>
<feature type="non-terminal residue" evidence="1">
    <location>
        <position position="56"/>
    </location>
</feature>
<gene>
    <name evidence="1" type="ORF">UXM345_LOCUS38897</name>
</gene>
<organism evidence="1 2">
    <name type="scientific">Rotaria magnacalcarata</name>
    <dbReference type="NCBI Taxonomy" id="392030"/>
    <lineage>
        <taxon>Eukaryota</taxon>
        <taxon>Metazoa</taxon>
        <taxon>Spiralia</taxon>
        <taxon>Gnathifera</taxon>
        <taxon>Rotifera</taxon>
        <taxon>Eurotatoria</taxon>
        <taxon>Bdelloidea</taxon>
        <taxon>Philodinida</taxon>
        <taxon>Philodinidae</taxon>
        <taxon>Rotaria</taxon>
    </lineage>
</organism>
<sequence>MSTSTHYNLVNRTNNEVKGNIPIHYMTYYEGPIDVDFTESEETLLKNFINKTDITE</sequence>
<dbReference type="Proteomes" id="UP000663842">
    <property type="component" value="Unassembled WGS sequence"/>
</dbReference>
<evidence type="ECO:0000313" key="2">
    <source>
        <dbReference type="Proteomes" id="UP000663842"/>
    </source>
</evidence>
<name>A0A820QNS3_9BILA</name>
<proteinExistence type="predicted"/>
<accession>A0A820QNS3</accession>
<dbReference type="AlphaFoldDB" id="A0A820QNS3"/>
<protein>
    <submittedName>
        <fullName evidence="1">Uncharacterized protein</fullName>
    </submittedName>
</protein>